<name>A0A8J2TNQ1_9BACI</name>
<reference evidence="2" key="1">
    <citation type="journal article" date="2014" name="Int. J. Syst. Evol. Microbiol.">
        <title>Complete genome sequence of Corynebacterium casei LMG S-19264T (=DSM 44701T), isolated from a smear-ripened cheese.</title>
        <authorList>
            <consortium name="US DOE Joint Genome Institute (JGI-PGF)"/>
            <person name="Walter F."/>
            <person name="Albersmeier A."/>
            <person name="Kalinowski J."/>
            <person name="Ruckert C."/>
        </authorList>
    </citation>
    <scope>NUCLEOTIDE SEQUENCE</scope>
    <source>
        <strain evidence="2">CGMCC 1.12360</strain>
    </source>
</reference>
<dbReference type="SUPFAM" id="SSF51338">
    <property type="entry name" value="Composite domain of metallo-dependent hydrolases"/>
    <property type="match status" value="1"/>
</dbReference>
<dbReference type="InterPro" id="IPR033932">
    <property type="entry name" value="YtcJ-like"/>
</dbReference>
<gene>
    <name evidence="2" type="ORF">GCM10010978_18310</name>
</gene>
<dbReference type="Pfam" id="PF07969">
    <property type="entry name" value="Amidohydro_3"/>
    <property type="match status" value="1"/>
</dbReference>
<keyword evidence="3" id="KW-1185">Reference proteome</keyword>
<dbReference type="PANTHER" id="PTHR22642:SF2">
    <property type="entry name" value="PROTEIN LONG AFTER FAR-RED 3"/>
    <property type="match status" value="1"/>
</dbReference>
<dbReference type="Gene3D" id="2.30.40.10">
    <property type="entry name" value="Urease, subunit C, domain 1"/>
    <property type="match status" value="1"/>
</dbReference>
<dbReference type="PANTHER" id="PTHR22642">
    <property type="entry name" value="IMIDAZOLONEPROPIONASE"/>
    <property type="match status" value="1"/>
</dbReference>
<evidence type="ECO:0000313" key="2">
    <source>
        <dbReference type="EMBL" id="GFZ76983.1"/>
    </source>
</evidence>
<dbReference type="GO" id="GO:0016810">
    <property type="term" value="F:hydrolase activity, acting on carbon-nitrogen (but not peptide) bonds"/>
    <property type="evidence" value="ECO:0007669"/>
    <property type="project" value="InterPro"/>
</dbReference>
<dbReference type="SUPFAM" id="SSF51556">
    <property type="entry name" value="Metallo-dependent hydrolases"/>
    <property type="match status" value="1"/>
</dbReference>
<proteinExistence type="predicted"/>
<reference evidence="2" key="2">
    <citation type="submission" date="2020-09" db="EMBL/GenBank/DDBJ databases">
        <authorList>
            <person name="Sun Q."/>
            <person name="Zhou Y."/>
        </authorList>
    </citation>
    <scope>NUCLEOTIDE SEQUENCE</scope>
    <source>
        <strain evidence="2">CGMCC 1.12360</strain>
    </source>
</reference>
<dbReference type="InterPro" id="IPR013108">
    <property type="entry name" value="Amidohydro_3"/>
</dbReference>
<dbReference type="AlphaFoldDB" id="A0A8J2TNQ1"/>
<dbReference type="Proteomes" id="UP000602050">
    <property type="component" value="Unassembled WGS sequence"/>
</dbReference>
<evidence type="ECO:0000259" key="1">
    <source>
        <dbReference type="Pfam" id="PF07969"/>
    </source>
</evidence>
<dbReference type="EMBL" id="BMEV01000030">
    <property type="protein sequence ID" value="GFZ76983.1"/>
    <property type="molecule type" value="Genomic_DNA"/>
</dbReference>
<dbReference type="RefSeq" id="WP_188392097.1">
    <property type="nucleotide sequence ID" value="NZ_BMEV01000030.1"/>
</dbReference>
<organism evidence="2 3">
    <name type="scientific">Compostibacillus humi</name>
    <dbReference type="NCBI Taxonomy" id="1245525"/>
    <lineage>
        <taxon>Bacteria</taxon>
        <taxon>Bacillati</taxon>
        <taxon>Bacillota</taxon>
        <taxon>Bacilli</taxon>
        <taxon>Bacillales</taxon>
        <taxon>Bacillaceae</taxon>
        <taxon>Compostibacillus</taxon>
    </lineage>
</organism>
<sequence>MDKADIILQGNQIFTGKKFLSGSIMIKHGKVMDILPNREVEPYIGTDTKVFSFEEETILPGFHDFHIHLTLGCLFDDYVNLSKARSARETAEMVKAFADKRPDDPWILGFSWYHVFWDEKVMPDKSILDELIPDRPVFLLNAECHGAWLNSKALEIAKIHEHTPDPPFGTIVKDENGQPTGILLETAMKLAVEAFDIPAPKAKTLMKRFIDKANRLGITSVSDMLPLPGFELGDLSLYKSFEDEGELTVRTFFLSPLNGDLETARELRDTYRSDTLKFSGLKQFLDGVPTTYTAYMVEPYSDKPSTKGEPFLPVETLRDWVVQADKEKFRIRLHACGDGAVRLGLDLYEAARKENGLRDSRHTIEHIEVIHPNDIPRFHQLDVIASMQPEHLAISDEFSDNSYLDRLGKERERYTWPIKTLADSGAKLAFGSDFPVVEINPWLEVYRAVTRKFNDGLPETGWNPNEKISLQDTIRYYTLGPAYGNFMEDRLGTLEAGKLADIIVVDRNIFAVEPEALLETKTKLTIMDGKVVYED</sequence>
<comment type="caution">
    <text evidence="2">The sequence shown here is derived from an EMBL/GenBank/DDBJ whole genome shotgun (WGS) entry which is preliminary data.</text>
</comment>
<dbReference type="Gene3D" id="3.20.20.140">
    <property type="entry name" value="Metal-dependent hydrolases"/>
    <property type="match status" value="1"/>
</dbReference>
<accession>A0A8J2TNQ1</accession>
<feature type="domain" description="Amidohydrolase 3" evidence="1">
    <location>
        <begin position="57"/>
        <end position="533"/>
    </location>
</feature>
<dbReference type="Gene3D" id="3.10.310.70">
    <property type="match status" value="1"/>
</dbReference>
<protein>
    <recommendedName>
        <fullName evidence="1">Amidohydrolase 3 domain-containing protein</fullName>
    </recommendedName>
</protein>
<evidence type="ECO:0000313" key="3">
    <source>
        <dbReference type="Proteomes" id="UP000602050"/>
    </source>
</evidence>
<dbReference type="InterPro" id="IPR032466">
    <property type="entry name" value="Metal_Hydrolase"/>
</dbReference>
<dbReference type="InterPro" id="IPR011059">
    <property type="entry name" value="Metal-dep_hydrolase_composite"/>
</dbReference>
<dbReference type="CDD" id="cd01300">
    <property type="entry name" value="YtcJ_like"/>
    <property type="match status" value="1"/>
</dbReference>